<organism evidence="1 2">
    <name type="scientific">Ensete ventricosum</name>
    <name type="common">Abyssinian banana</name>
    <name type="synonym">Musa ensete</name>
    <dbReference type="NCBI Taxonomy" id="4639"/>
    <lineage>
        <taxon>Eukaryota</taxon>
        <taxon>Viridiplantae</taxon>
        <taxon>Streptophyta</taxon>
        <taxon>Embryophyta</taxon>
        <taxon>Tracheophyta</taxon>
        <taxon>Spermatophyta</taxon>
        <taxon>Magnoliopsida</taxon>
        <taxon>Liliopsida</taxon>
        <taxon>Zingiberales</taxon>
        <taxon>Musaceae</taxon>
        <taxon>Ensete</taxon>
    </lineage>
</organism>
<comment type="caution">
    <text evidence="1">The sequence shown here is derived from an EMBL/GenBank/DDBJ whole genome shotgun (WGS) entry which is preliminary data.</text>
</comment>
<evidence type="ECO:0000313" key="2">
    <source>
        <dbReference type="Proteomes" id="UP000287651"/>
    </source>
</evidence>
<dbReference type="EMBL" id="AMZH03010152">
    <property type="protein sequence ID" value="RRT55303.1"/>
    <property type="molecule type" value="Genomic_DNA"/>
</dbReference>
<protein>
    <submittedName>
        <fullName evidence="1">Uncharacterized protein</fullName>
    </submittedName>
</protein>
<dbReference type="Proteomes" id="UP000287651">
    <property type="component" value="Unassembled WGS sequence"/>
</dbReference>
<accession>A0A426YU92</accession>
<reference evidence="1 2" key="1">
    <citation type="journal article" date="2014" name="Agronomy (Basel)">
        <title>A Draft Genome Sequence for Ensete ventricosum, the Drought-Tolerant Tree Against Hunger.</title>
        <authorList>
            <person name="Harrison J."/>
            <person name="Moore K.A."/>
            <person name="Paszkiewicz K."/>
            <person name="Jones T."/>
            <person name="Grant M."/>
            <person name="Ambacheew D."/>
            <person name="Muzemil S."/>
            <person name="Studholme D.J."/>
        </authorList>
    </citation>
    <scope>NUCLEOTIDE SEQUENCE [LARGE SCALE GENOMIC DNA]</scope>
</reference>
<evidence type="ECO:0000313" key="1">
    <source>
        <dbReference type="EMBL" id="RRT55303.1"/>
    </source>
</evidence>
<proteinExistence type="predicted"/>
<dbReference type="AlphaFoldDB" id="A0A426YU92"/>
<gene>
    <name evidence="1" type="ORF">B296_00029226</name>
</gene>
<name>A0A426YU92_ENSVE</name>
<sequence length="85" mass="10105">MEEEELRDRLSWGRVRWCMEQCETELGDGINLLVPPVNQPQRHLCVGWLHRHMMACRSIVVIFRHAYCWLICSRMASWLHDKAGL</sequence>